<dbReference type="SUPFAM" id="SSF50494">
    <property type="entry name" value="Trypsin-like serine proteases"/>
    <property type="match status" value="1"/>
</dbReference>
<dbReference type="PANTHER" id="PTHR15462:SF8">
    <property type="entry name" value="SERINE PROTEASE"/>
    <property type="match status" value="1"/>
</dbReference>
<organism evidence="3 4">
    <name type="scientific">Tateyamaria armeniaca</name>
    <dbReference type="NCBI Taxonomy" id="2518930"/>
    <lineage>
        <taxon>Bacteria</taxon>
        <taxon>Pseudomonadati</taxon>
        <taxon>Pseudomonadota</taxon>
        <taxon>Alphaproteobacteria</taxon>
        <taxon>Rhodobacterales</taxon>
        <taxon>Roseobacteraceae</taxon>
        <taxon>Tateyamaria</taxon>
    </lineage>
</organism>
<sequence>MRRLTTGDDAKAWEAVGRLNIGGTGFCTGALIAPNMVLTAAHCLFDKDTGLRINHTQVEFLAGWRNGRASAYRSVKEAVVHPDYQYIRHVNTEGVGNDLALLQLDHPIRNGKIQPFLTEAKPERGAKVAVVSYGTGRSDAPSLQELCSVLALQQGMLVTSCSVDSGSSGAPIFMVQDGEVQIVSIVSAKAEVEGQAVSLGTSLGAPLAQLRAEMVAQQAVRNGRIRPGMRNDTGAKFLKP</sequence>
<dbReference type="InterPro" id="IPR001314">
    <property type="entry name" value="Peptidase_S1A"/>
</dbReference>
<dbReference type="GO" id="GO:0006508">
    <property type="term" value="P:proteolysis"/>
    <property type="evidence" value="ECO:0007669"/>
    <property type="project" value="UniProtKB-KW"/>
</dbReference>
<dbReference type="Proteomes" id="UP001627408">
    <property type="component" value="Unassembled WGS sequence"/>
</dbReference>
<dbReference type="InterPro" id="IPR001254">
    <property type="entry name" value="Trypsin_dom"/>
</dbReference>
<dbReference type="InterPro" id="IPR043504">
    <property type="entry name" value="Peptidase_S1_PA_chymotrypsin"/>
</dbReference>
<dbReference type="EMBL" id="JBHDIY010000002">
    <property type="protein sequence ID" value="MFL4469251.1"/>
    <property type="molecule type" value="Genomic_DNA"/>
</dbReference>
<dbReference type="InterPro" id="IPR018114">
    <property type="entry name" value="TRYPSIN_HIS"/>
</dbReference>
<keyword evidence="3" id="KW-0378">Hydrolase</keyword>
<dbReference type="PROSITE" id="PS50240">
    <property type="entry name" value="TRYPSIN_DOM"/>
    <property type="match status" value="1"/>
</dbReference>
<dbReference type="InterPro" id="IPR050966">
    <property type="entry name" value="Glutamyl_endopeptidase"/>
</dbReference>
<dbReference type="GO" id="GO:0008233">
    <property type="term" value="F:peptidase activity"/>
    <property type="evidence" value="ECO:0007669"/>
    <property type="project" value="UniProtKB-KW"/>
</dbReference>
<dbReference type="Pfam" id="PF00089">
    <property type="entry name" value="Trypsin"/>
    <property type="match status" value="1"/>
</dbReference>
<comment type="caution">
    <text evidence="3">The sequence shown here is derived from an EMBL/GenBank/DDBJ whole genome shotgun (WGS) entry which is preliminary data.</text>
</comment>
<dbReference type="InterPro" id="IPR009003">
    <property type="entry name" value="Peptidase_S1_PA"/>
</dbReference>
<dbReference type="PANTHER" id="PTHR15462">
    <property type="entry name" value="SERINE PROTEASE"/>
    <property type="match status" value="1"/>
</dbReference>
<keyword evidence="4" id="KW-1185">Reference proteome</keyword>
<keyword evidence="1" id="KW-0732">Signal</keyword>
<dbReference type="Gene3D" id="2.40.10.10">
    <property type="entry name" value="Trypsin-like serine proteases"/>
    <property type="match status" value="2"/>
</dbReference>
<reference evidence="3 4" key="1">
    <citation type="submission" date="2024-08" db="EMBL/GenBank/DDBJ databases">
        <title>Tateyamaria sp. nov., isolated from marine algae.</title>
        <authorList>
            <person name="Choi B.J."/>
            <person name="Kim J.M."/>
            <person name="Lee J.K."/>
            <person name="Choi D.G."/>
            <person name="Bayburt H."/>
            <person name="Baek J.H."/>
            <person name="Han D.M."/>
            <person name="Jeon C.O."/>
        </authorList>
    </citation>
    <scope>NUCLEOTIDE SEQUENCE [LARGE SCALE GENOMIC DNA]</scope>
    <source>
        <strain evidence="3 4">KMU-156</strain>
    </source>
</reference>
<dbReference type="SMART" id="SM00020">
    <property type="entry name" value="Tryp_SPc"/>
    <property type="match status" value="1"/>
</dbReference>
<dbReference type="PROSITE" id="PS00134">
    <property type="entry name" value="TRYPSIN_HIS"/>
    <property type="match status" value="1"/>
</dbReference>
<accession>A0ABW8UQ64</accession>
<keyword evidence="3" id="KW-0645">Protease</keyword>
<feature type="domain" description="Peptidase S1" evidence="2">
    <location>
        <begin position="13"/>
        <end position="234"/>
    </location>
</feature>
<protein>
    <submittedName>
        <fullName evidence="3">Serine protease</fullName>
        <ecNumber evidence="3">3.4.21.-</ecNumber>
    </submittedName>
</protein>
<dbReference type="PRINTS" id="PR00722">
    <property type="entry name" value="CHYMOTRYPSIN"/>
</dbReference>
<evidence type="ECO:0000259" key="2">
    <source>
        <dbReference type="PROSITE" id="PS50240"/>
    </source>
</evidence>
<evidence type="ECO:0000313" key="4">
    <source>
        <dbReference type="Proteomes" id="UP001627408"/>
    </source>
</evidence>
<dbReference type="EC" id="3.4.21.-" evidence="3"/>
<gene>
    <name evidence="3" type="ORF">ACERZ8_04955</name>
</gene>
<dbReference type="RefSeq" id="WP_407591026.1">
    <property type="nucleotide sequence ID" value="NZ_JBHDIY010000002.1"/>
</dbReference>
<evidence type="ECO:0000313" key="3">
    <source>
        <dbReference type="EMBL" id="MFL4469251.1"/>
    </source>
</evidence>
<name>A0ABW8UQ64_9RHOB</name>
<proteinExistence type="predicted"/>
<evidence type="ECO:0000256" key="1">
    <source>
        <dbReference type="ARBA" id="ARBA00022729"/>
    </source>
</evidence>